<evidence type="ECO:0000313" key="6">
    <source>
        <dbReference type="Proteomes" id="UP001557465"/>
    </source>
</evidence>
<dbReference type="InterPro" id="IPR000485">
    <property type="entry name" value="AsnC-type_HTH_dom"/>
</dbReference>
<evidence type="ECO:0000313" key="5">
    <source>
        <dbReference type="EMBL" id="MEX1660924.1"/>
    </source>
</evidence>
<proteinExistence type="predicted"/>
<dbReference type="InterPro" id="IPR019888">
    <property type="entry name" value="Tscrpt_reg_AsnC-like"/>
</dbReference>
<dbReference type="SUPFAM" id="SSF54909">
    <property type="entry name" value="Dimeric alpha+beta barrel"/>
    <property type="match status" value="1"/>
</dbReference>
<keyword evidence="1" id="KW-0805">Transcription regulation</keyword>
<dbReference type="PRINTS" id="PR00033">
    <property type="entry name" value="HTHASNC"/>
</dbReference>
<dbReference type="InterPro" id="IPR036388">
    <property type="entry name" value="WH-like_DNA-bd_sf"/>
</dbReference>
<dbReference type="InterPro" id="IPR036390">
    <property type="entry name" value="WH_DNA-bd_sf"/>
</dbReference>
<dbReference type="InterPro" id="IPR011008">
    <property type="entry name" value="Dimeric_a/b-barrel"/>
</dbReference>
<comment type="caution">
    <text evidence="5">The sequence shown here is derived from an EMBL/GenBank/DDBJ whole genome shotgun (WGS) entry which is preliminary data.</text>
</comment>
<accession>A0ABV3TJC0</accession>
<dbReference type="PANTHER" id="PTHR30154">
    <property type="entry name" value="LEUCINE-RESPONSIVE REGULATORY PROTEIN"/>
    <property type="match status" value="1"/>
</dbReference>
<dbReference type="InterPro" id="IPR019887">
    <property type="entry name" value="Tscrpt_reg_AsnC/Lrp_C"/>
</dbReference>
<dbReference type="Gene3D" id="3.30.70.920">
    <property type="match status" value="1"/>
</dbReference>
<dbReference type="Pfam" id="PF13412">
    <property type="entry name" value="HTH_24"/>
    <property type="match status" value="1"/>
</dbReference>
<dbReference type="PANTHER" id="PTHR30154:SF50">
    <property type="entry name" value="TRANSCRIPTIONAL REGULATOR, ASNC FAMILY"/>
    <property type="match status" value="1"/>
</dbReference>
<sequence>MSDLPSTIDRAIIAALRQDSRISVTELAHKAGISRTTARVRLQSLIESGRIRRFTIETDIDVEGQVRAITLVQLQGRMSRTVIRALHRIADVSTVYATNGNWDLVAEIRTDSLASFDRALREIREIPGVQNSESCLLLAPVVG</sequence>
<dbReference type="Gene3D" id="1.10.10.10">
    <property type="entry name" value="Winged helix-like DNA-binding domain superfamily/Winged helix DNA-binding domain"/>
    <property type="match status" value="1"/>
</dbReference>
<reference evidence="5 6" key="1">
    <citation type="journal article" date="2011" name="Int. J. Syst. Evol. Microbiol.">
        <title>Zhongshania antarctica gen. nov., sp. nov. and Zhongshania guokunii sp. nov., gammaproteobacteria respectively isolated from coastal attached (fast) ice and surface seawater of the Antarctic.</title>
        <authorList>
            <person name="Li H.J."/>
            <person name="Zhang X.Y."/>
            <person name="Chen C.X."/>
            <person name="Zhang Y.J."/>
            <person name="Gao Z.M."/>
            <person name="Yu Y."/>
            <person name="Chen X.L."/>
            <person name="Chen B."/>
            <person name="Zhang Y.Z."/>
        </authorList>
    </citation>
    <scope>NUCLEOTIDE SEQUENCE [LARGE SCALE GENOMIC DNA]</scope>
    <source>
        <strain evidence="5 6">15-R06ZXC-3</strain>
    </source>
</reference>
<keyword evidence="6" id="KW-1185">Reference proteome</keyword>
<dbReference type="RefSeq" id="WP_368391109.1">
    <property type="nucleotide sequence ID" value="NZ_JBFRYC010000002.1"/>
</dbReference>
<dbReference type="Pfam" id="PF01037">
    <property type="entry name" value="AsnC_trans_reg"/>
    <property type="match status" value="1"/>
</dbReference>
<dbReference type="EMBL" id="JBFRYC010000002">
    <property type="protein sequence ID" value="MEX1660924.1"/>
    <property type="molecule type" value="Genomic_DNA"/>
</dbReference>
<dbReference type="SUPFAM" id="SSF46785">
    <property type="entry name" value="Winged helix' DNA-binding domain"/>
    <property type="match status" value="1"/>
</dbReference>
<evidence type="ECO:0000259" key="4">
    <source>
        <dbReference type="PROSITE" id="PS50956"/>
    </source>
</evidence>
<evidence type="ECO:0000256" key="1">
    <source>
        <dbReference type="ARBA" id="ARBA00023015"/>
    </source>
</evidence>
<name>A0ABV3TJC0_9RHOB</name>
<evidence type="ECO:0000256" key="2">
    <source>
        <dbReference type="ARBA" id="ARBA00023125"/>
    </source>
</evidence>
<feature type="domain" description="HTH asnC-type" evidence="4">
    <location>
        <begin position="1"/>
        <end position="66"/>
    </location>
</feature>
<organism evidence="5 6">
    <name type="scientific">Thioclava arctica</name>
    <dbReference type="NCBI Taxonomy" id="3238301"/>
    <lineage>
        <taxon>Bacteria</taxon>
        <taxon>Pseudomonadati</taxon>
        <taxon>Pseudomonadota</taxon>
        <taxon>Alphaproteobacteria</taxon>
        <taxon>Rhodobacterales</taxon>
        <taxon>Paracoccaceae</taxon>
        <taxon>Thioclava</taxon>
    </lineage>
</organism>
<evidence type="ECO:0000256" key="3">
    <source>
        <dbReference type="ARBA" id="ARBA00023163"/>
    </source>
</evidence>
<keyword evidence="2" id="KW-0238">DNA-binding</keyword>
<dbReference type="PROSITE" id="PS50956">
    <property type="entry name" value="HTH_ASNC_2"/>
    <property type="match status" value="1"/>
</dbReference>
<dbReference type="Proteomes" id="UP001557465">
    <property type="component" value="Unassembled WGS sequence"/>
</dbReference>
<protein>
    <submittedName>
        <fullName evidence="5">Lrp/AsnC family transcriptional regulator</fullName>
    </submittedName>
</protein>
<dbReference type="SMART" id="SM00344">
    <property type="entry name" value="HTH_ASNC"/>
    <property type="match status" value="1"/>
</dbReference>
<gene>
    <name evidence="5" type="ORF">AB4874_04565</name>
</gene>
<keyword evidence="3" id="KW-0804">Transcription</keyword>